<dbReference type="PANTHER" id="PTHR12215:SF10">
    <property type="entry name" value="L-AMINOADIPATE-SEMIALDEHYDE DEHYDROGENASE-PHOSPHOPANTETHEINYL TRANSFERASE"/>
    <property type="match status" value="1"/>
</dbReference>
<evidence type="ECO:0000256" key="2">
    <source>
        <dbReference type="ARBA" id="ARBA00022679"/>
    </source>
</evidence>
<feature type="domain" description="4'-phosphopantetheinyl transferase N-terminal" evidence="4">
    <location>
        <begin position="24"/>
        <end position="108"/>
    </location>
</feature>
<dbReference type="EMBL" id="FNWO01000008">
    <property type="protein sequence ID" value="SEH40845.1"/>
    <property type="molecule type" value="Genomic_DNA"/>
</dbReference>
<dbReference type="Proteomes" id="UP000182983">
    <property type="component" value="Unassembled WGS sequence"/>
</dbReference>
<dbReference type="AlphaFoldDB" id="A0A1H6HYM7"/>
<reference evidence="6" key="1">
    <citation type="submission" date="2016-10" db="EMBL/GenBank/DDBJ databases">
        <authorList>
            <person name="Varghese N."/>
            <person name="Submissions S."/>
        </authorList>
    </citation>
    <scope>NUCLEOTIDE SEQUENCE [LARGE SCALE GENOMIC DNA]</scope>
    <source>
        <strain evidence="6">DSM 13234</strain>
    </source>
</reference>
<dbReference type="Pfam" id="PF01648">
    <property type="entry name" value="ACPS"/>
    <property type="match status" value="1"/>
</dbReference>
<dbReference type="SUPFAM" id="SSF56214">
    <property type="entry name" value="4'-phosphopantetheinyl transferase"/>
    <property type="match status" value="2"/>
</dbReference>
<dbReference type="GO" id="GO:0008897">
    <property type="term" value="F:holo-[acyl-carrier-protein] synthase activity"/>
    <property type="evidence" value="ECO:0007669"/>
    <property type="project" value="InterPro"/>
</dbReference>
<dbReference type="InterPro" id="IPR050559">
    <property type="entry name" value="P-Pant_transferase_sf"/>
</dbReference>
<proteinExistence type="inferred from homology"/>
<comment type="similarity">
    <text evidence="1">Belongs to the P-Pant transferase superfamily. Gsp/Sfp/HetI/AcpT family.</text>
</comment>
<dbReference type="Pfam" id="PF22624">
    <property type="entry name" value="AASDHPPT_N"/>
    <property type="match status" value="1"/>
</dbReference>
<dbReference type="GO" id="GO:0000287">
    <property type="term" value="F:magnesium ion binding"/>
    <property type="evidence" value="ECO:0007669"/>
    <property type="project" value="InterPro"/>
</dbReference>
<protein>
    <submittedName>
        <fullName evidence="5">4'-phosphopantetheinyl transferase</fullName>
    </submittedName>
</protein>
<evidence type="ECO:0000313" key="6">
    <source>
        <dbReference type="Proteomes" id="UP000182983"/>
    </source>
</evidence>
<gene>
    <name evidence="5" type="ORF">SAMN04244559_02166</name>
</gene>
<dbReference type="OrthoDB" id="9808281at2"/>
<dbReference type="GO" id="GO:0019878">
    <property type="term" value="P:lysine biosynthetic process via aminoadipic acid"/>
    <property type="evidence" value="ECO:0007669"/>
    <property type="project" value="TreeGrafter"/>
</dbReference>
<evidence type="ECO:0000259" key="4">
    <source>
        <dbReference type="Pfam" id="PF22624"/>
    </source>
</evidence>
<evidence type="ECO:0000313" key="5">
    <source>
        <dbReference type="EMBL" id="SEH40845.1"/>
    </source>
</evidence>
<dbReference type="InterPro" id="IPR037143">
    <property type="entry name" value="4-PPantetheinyl_Trfase_dom_sf"/>
</dbReference>
<dbReference type="GO" id="GO:0005829">
    <property type="term" value="C:cytosol"/>
    <property type="evidence" value="ECO:0007669"/>
    <property type="project" value="TreeGrafter"/>
</dbReference>
<dbReference type="Gene3D" id="3.90.470.20">
    <property type="entry name" value="4'-phosphopantetheinyl transferase domain"/>
    <property type="match status" value="2"/>
</dbReference>
<accession>A0A1H6HYM7</accession>
<keyword evidence="2 5" id="KW-0808">Transferase</keyword>
<feature type="domain" description="4'-phosphopantetheinyl transferase" evidence="3">
    <location>
        <begin position="118"/>
        <end position="220"/>
    </location>
</feature>
<name>A0A1H6HYM7_MAGFU</name>
<evidence type="ECO:0000259" key="3">
    <source>
        <dbReference type="Pfam" id="PF01648"/>
    </source>
</evidence>
<keyword evidence="6" id="KW-1185">Reference proteome</keyword>
<organism evidence="5 6">
    <name type="scientific">Magnetospirillum fulvum</name>
    <name type="common">Rhodospirillum fulvum</name>
    <dbReference type="NCBI Taxonomy" id="1082"/>
    <lineage>
        <taxon>Bacteria</taxon>
        <taxon>Pseudomonadati</taxon>
        <taxon>Pseudomonadota</taxon>
        <taxon>Alphaproteobacteria</taxon>
        <taxon>Rhodospirillales</taxon>
        <taxon>Rhodospirillaceae</taxon>
        <taxon>Magnetospirillum</taxon>
    </lineage>
</organism>
<dbReference type="RefSeq" id="WP_074768433.1">
    <property type="nucleotide sequence ID" value="NZ_FNWO01000008.1"/>
</dbReference>
<dbReference type="InterPro" id="IPR055066">
    <property type="entry name" value="AASDHPPT_N"/>
</dbReference>
<evidence type="ECO:0000256" key="1">
    <source>
        <dbReference type="ARBA" id="ARBA00010990"/>
    </source>
</evidence>
<sequence>MRDAVEGTRGRVAVWWLAVESVAESQWPALAALLDEAERERAARFHFERDRHSYIAAHALGRRLLSSWAGGAPQDWRFSVGEHGKPEVVVAEGAPLLRLNLSHTRGLAAAALTEGGDIGIDVEWLDRKAASLDLAQRFFAPAECAQLARIAPEQAGEAFLDFWTLKEAYVKAIGKGLAHALDQFAFTLAPLAIHFEPTPGDDPADWLFRQFRPTPRHVMALALRPSGAGQPEIEAVARTAADLIGSG</sequence>
<dbReference type="InterPro" id="IPR008278">
    <property type="entry name" value="4-PPantetheinyl_Trfase_dom"/>
</dbReference>
<dbReference type="PANTHER" id="PTHR12215">
    <property type="entry name" value="PHOSPHOPANTETHEINE TRANSFERASE"/>
    <property type="match status" value="1"/>
</dbReference>